<dbReference type="PANTHER" id="PTHR32309">
    <property type="entry name" value="TYROSINE-PROTEIN KINASE"/>
    <property type="match status" value="1"/>
</dbReference>
<reference evidence="9 10" key="1">
    <citation type="submission" date="2018-05" db="EMBL/GenBank/DDBJ databases">
        <title>Genomic Encyclopedia of Type Strains, Phase III (KMG-III): the genomes of soil and plant-associated and newly described type strains.</title>
        <authorList>
            <person name="Whitman W."/>
        </authorList>
    </citation>
    <scope>NUCLEOTIDE SEQUENCE [LARGE SCALE GENOMIC DNA]</scope>
    <source>
        <strain evidence="9 10">CECT 5696</strain>
    </source>
</reference>
<dbReference type="Pfam" id="PF02706">
    <property type="entry name" value="Wzz"/>
    <property type="match status" value="1"/>
</dbReference>
<evidence type="ECO:0000256" key="7">
    <source>
        <dbReference type="SAM" id="Phobius"/>
    </source>
</evidence>
<evidence type="ECO:0000256" key="2">
    <source>
        <dbReference type="ARBA" id="ARBA00006683"/>
    </source>
</evidence>
<keyword evidence="3" id="KW-1003">Cell membrane</keyword>
<dbReference type="RefSeq" id="WP_110042021.1">
    <property type="nucleotide sequence ID" value="NZ_QGTQ01000001.1"/>
</dbReference>
<comment type="subcellular location">
    <subcellularLocation>
        <location evidence="1">Cell membrane</location>
        <topology evidence="1">Multi-pass membrane protein</topology>
    </subcellularLocation>
</comment>
<organism evidence="9 10">
    <name type="scientific">Paenibacillus cellulosilyticus</name>
    <dbReference type="NCBI Taxonomy" id="375489"/>
    <lineage>
        <taxon>Bacteria</taxon>
        <taxon>Bacillati</taxon>
        <taxon>Bacillota</taxon>
        <taxon>Bacilli</taxon>
        <taxon>Bacillales</taxon>
        <taxon>Paenibacillaceae</taxon>
        <taxon>Paenibacillus</taxon>
    </lineage>
</organism>
<dbReference type="AlphaFoldDB" id="A0A2V2YZF9"/>
<accession>A0A2V2YZF9</accession>
<comment type="caution">
    <text evidence="9">The sequence shown here is derived from an EMBL/GenBank/DDBJ whole genome shotgun (WGS) entry which is preliminary data.</text>
</comment>
<evidence type="ECO:0000313" key="9">
    <source>
        <dbReference type="EMBL" id="PWW08489.1"/>
    </source>
</evidence>
<sequence length="258" mass="29049">MQEELNLLDIVIMLRRRWWLIVSIIIVGCGSAYGYGRMQTPMYEASSRLIITSIGDETAKKPIDPQVIQANLLMLQTYKDIVRTPNVMKKVVKENPELGLSAGQISSKLSVSTSTTSQVLTIAARDEQYKRAAHIVNTVSAAFIDEAGRLYHSHNLEVLYSAEEQPEYTPQSVNIGKKMLLIVGFVLSAMCGVGICVLLQYFDQSIRTERDVTRAFGLSTLIEVPLLIDSDPHKRNRHDWLNFKLRGARESRDVPIQK</sequence>
<evidence type="ECO:0000259" key="8">
    <source>
        <dbReference type="Pfam" id="PF02706"/>
    </source>
</evidence>
<dbReference type="EMBL" id="QGTQ01000001">
    <property type="protein sequence ID" value="PWW08489.1"/>
    <property type="molecule type" value="Genomic_DNA"/>
</dbReference>
<feature type="domain" description="Polysaccharide chain length determinant N-terminal" evidence="8">
    <location>
        <begin position="3"/>
        <end position="94"/>
    </location>
</feature>
<keyword evidence="5 7" id="KW-1133">Transmembrane helix</keyword>
<keyword evidence="10" id="KW-1185">Reference proteome</keyword>
<proteinExistence type="inferred from homology"/>
<gene>
    <name evidence="9" type="ORF">DFQ01_101212</name>
</gene>
<name>A0A2V2YZF9_9BACL</name>
<protein>
    <submittedName>
        <fullName evidence="9">Capsular polysaccharide biosynthesis protein</fullName>
    </submittedName>
</protein>
<evidence type="ECO:0000256" key="3">
    <source>
        <dbReference type="ARBA" id="ARBA00022475"/>
    </source>
</evidence>
<evidence type="ECO:0000256" key="1">
    <source>
        <dbReference type="ARBA" id="ARBA00004651"/>
    </source>
</evidence>
<feature type="transmembrane region" description="Helical" evidence="7">
    <location>
        <begin position="18"/>
        <end position="36"/>
    </location>
</feature>
<keyword evidence="4 7" id="KW-0812">Transmembrane</keyword>
<dbReference type="OrthoDB" id="2360475at2"/>
<dbReference type="InterPro" id="IPR050445">
    <property type="entry name" value="Bact_polysacc_biosynth/exp"/>
</dbReference>
<evidence type="ECO:0000313" key="10">
    <source>
        <dbReference type="Proteomes" id="UP000246635"/>
    </source>
</evidence>
<evidence type="ECO:0000256" key="4">
    <source>
        <dbReference type="ARBA" id="ARBA00022692"/>
    </source>
</evidence>
<dbReference type="InterPro" id="IPR003856">
    <property type="entry name" value="LPS_length_determ_N"/>
</dbReference>
<feature type="transmembrane region" description="Helical" evidence="7">
    <location>
        <begin position="180"/>
        <end position="202"/>
    </location>
</feature>
<evidence type="ECO:0000256" key="6">
    <source>
        <dbReference type="ARBA" id="ARBA00023136"/>
    </source>
</evidence>
<evidence type="ECO:0000256" key="5">
    <source>
        <dbReference type="ARBA" id="ARBA00022989"/>
    </source>
</evidence>
<dbReference type="PANTHER" id="PTHR32309:SF31">
    <property type="entry name" value="CAPSULAR EXOPOLYSACCHARIDE FAMILY"/>
    <property type="match status" value="1"/>
</dbReference>
<dbReference type="Proteomes" id="UP000246635">
    <property type="component" value="Unassembled WGS sequence"/>
</dbReference>
<comment type="similarity">
    <text evidence="2">Belongs to the CpsC/CapA family.</text>
</comment>
<dbReference type="GO" id="GO:0005886">
    <property type="term" value="C:plasma membrane"/>
    <property type="evidence" value="ECO:0007669"/>
    <property type="project" value="UniProtKB-SubCell"/>
</dbReference>
<keyword evidence="6 7" id="KW-0472">Membrane</keyword>